<proteinExistence type="predicted"/>
<evidence type="ECO:0000313" key="3">
    <source>
        <dbReference type="EMBL" id="CDG84403.1"/>
    </source>
</evidence>
<accession>W0VAM0</accession>
<protein>
    <submittedName>
        <fullName evidence="3">Phytase</fullName>
        <ecNumber evidence="3">3.1.3.8</ecNumber>
    </submittedName>
</protein>
<evidence type="ECO:0000259" key="2">
    <source>
        <dbReference type="Pfam" id="PF13449"/>
    </source>
</evidence>
<keyword evidence="3" id="KW-0378">Hydrolase</keyword>
<evidence type="ECO:0000313" key="4">
    <source>
        <dbReference type="Proteomes" id="UP000027604"/>
    </source>
</evidence>
<feature type="domain" description="Phytase-like" evidence="2">
    <location>
        <begin position="59"/>
        <end position="371"/>
    </location>
</feature>
<feature type="signal peptide" evidence="1">
    <location>
        <begin position="1"/>
        <end position="24"/>
    </location>
</feature>
<sequence length="387" mass="41917">MKHSIFNGRLIPALLAAGLLSACAVQPPASQASAAQRSIAGLRLIGEQRIALKQEFQGTPVGGLSGIDYDPASGTWIIESDDRSEFSPARFYRARLDYDASAFASVTLTGMHYFKQADGTNYQNVEEYQAHGGEVPDVETIRIDPRDASLWYGSEGDRRLGLNPFVKHADQNGNYLSTLPTPVMFNVSQQETGSRNNLSFEGLSFAPDGDSLWLGMEASLYQDGPVSTPSAGSLTRVTRIARDGKVLAQYAYPLGPIASSPAPGKHAENGVSEILAVNDHQLLAIERAGVEDAQGTYKNHIRIYEMDTDGATDISGIPALQGASFVAMRKRLVLDLETLGLDRLDNIEGISWGPRLANGHDSLVLISDDNFNHKQVTQLLAFEVLPK</sequence>
<dbReference type="HOGENOM" id="CLU_047242_1_0_4"/>
<organism evidence="3 4">
    <name type="scientific">Janthinobacterium agaricidamnosum NBRC 102515 = DSM 9628</name>
    <dbReference type="NCBI Taxonomy" id="1349767"/>
    <lineage>
        <taxon>Bacteria</taxon>
        <taxon>Pseudomonadati</taxon>
        <taxon>Pseudomonadota</taxon>
        <taxon>Betaproteobacteria</taxon>
        <taxon>Burkholderiales</taxon>
        <taxon>Oxalobacteraceae</taxon>
        <taxon>Janthinobacterium</taxon>
    </lineage>
</organism>
<keyword evidence="4" id="KW-1185">Reference proteome</keyword>
<dbReference type="PANTHER" id="PTHR37957">
    <property type="entry name" value="BLR7070 PROTEIN"/>
    <property type="match status" value="1"/>
</dbReference>
<dbReference type="InterPro" id="IPR027372">
    <property type="entry name" value="Phytase-like_dom"/>
</dbReference>
<dbReference type="PROSITE" id="PS51257">
    <property type="entry name" value="PROKAR_LIPOPROTEIN"/>
    <property type="match status" value="1"/>
</dbReference>
<dbReference type="PANTHER" id="PTHR37957:SF1">
    <property type="entry name" value="PHYTASE-LIKE DOMAIN-CONTAINING PROTEIN"/>
    <property type="match status" value="1"/>
</dbReference>
<dbReference type="KEGG" id="jag:GJA_3789"/>
<reference evidence="3 4" key="1">
    <citation type="journal article" date="2015" name="Genome Announc.">
        <title>Genome Sequence of Mushroom Soft-Rot Pathogen Janthinobacterium agaricidamnosum.</title>
        <authorList>
            <person name="Graupner K."/>
            <person name="Lackner G."/>
            <person name="Hertweck C."/>
        </authorList>
    </citation>
    <scope>NUCLEOTIDE SEQUENCE [LARGE SCALE GENOMIC DNA]</scope>
    <source>
        <strain evidence="4">NBRC 102515 / DSM 9628</strain>
    </source>
</reference>
<dbReference type="Proteomes" id="UP000027604">
    <property type="component" value="Chromosome I"/>
</dbReference>
<dbReference type="EC" id="3.1.3.8" evidence="3"/>
<name>W0VAM0_9BURK</name>
<dbReference type="Pfam" id="PF13449">
    <property type="entry name" value="Phytase-like"/>
    <property type="match status" value="1"/>
</dbReference>
<gene>
    <name evidence="3" type="ORF">GJA_3789</name>
</gene>
<dbReference type="RefSeq" id="WP_242404568.1">
    <property type="nucleotide sequence ID" value="NZ_BCTH01000095.1"/>
</dbReference>
<dbReference type="STRING" id="1349767.GJA_3789"/>
<evidence type="ECO:0000256" key="1">
    <source>
        <dbReference type="SAM" id="SignalP"/>
    </source>
</evidence>
<dbReference type="EMBL" id="HG322949">
    <property type="protein sequence ID" value="CDG84403.1"/>
    <property type="molecule type" value="Genomic_DNA"/>
</dbReference>
<keyword evidence="1" id="KW-0732">Signal</keyword>
<dbReference type="PATRIC" id="fig|1349767.4.peg.381"/>
<dbReference type="GO" id="GO:0016158">
    <property type="term" value="F:inositol hexakisphosphate 3-phosphatase activity"/>
    <property type="evidence" value="ECO:0007669"/>
    <property type="project" value="UniProtKB-EC"/>
</dbReference>
<dbReference type="eggNOG" id="COG4222">
    <property type="taxonomic scope" value="Bacteria"/>
</dbReference>
<dbReference type="AlphaFoldDB" id="W0VAM0"/>
<feature type="chain" id="PRO_5004797773" evidence="1">
    <location>
        <begin position="25"/>
        <end position="387"/>
    </location>
</feature>